<name>A0A975HDD9_9SPHN</name>
<dbReference type="AlphaFoldDB" id="A0A975HDD9"/>
<feature type="transmembrane region" description="Helical" evidence="1">
    <location>
        <begin position="22"/>
        <end position="43"/>
    </location>
</feature>
<reference evidence="2" key="2">
    <citation type="submission" date="2021-04" db="EMBL/GenBank/DDBJ databases">
        <title>Isolation and genomic analysis of the ibuprofen-degrading bacterium Sphingomonas strain MPO218.</title>
        <authorList>
            <person name="Aulestia M."/>
            <person name="Flores A."/>
            <person name="Mangas E.L."/>
            <person name="Perez-Pulido A.J."/>
            <person name="Santero E."/>
            <person name="Camacho E.M."/>
        </authorList>
    </citation>
    <scope>NUCLEOTIDE SEQUENCE</scope>
    <source>
        <strain evidence="2">MPO218</strain>
    </source>
</reference>
<gene>
    <name evidence="2" type="ORF">HRJ34_14750</name>
</gene>
<evidence type="ECO:0000313" key="3">
    <source>
        <dbReference type="Proteomes" id="UP000664914"/>
    </source>
</evidence>
<keyword evidence="1" id="KW-0812">Transmembrane</keyword>
<sequence>MRLARAAYAAFARSFRNPVADAALPLALFLAAVPPVCLVIAMVTA</sequence>
<protein>
    <submittedName>
        <fullName evidence="2">Uncharacterized protein</fullName>
    </submittedName>
</protein>
<evidence type="ECO:0000256" key="1">
    <source>
        <dbReference type="SAM" id="Phobius"/>
    </source>
</evidence>
<organism evidence="2 3">
    <name type="scientific">Rhizorhabdus wittichii</name>
    <dbReference type="NCBI Taxonomy" id="160791"/>
    <lineage>
        <taxon>Bacteria</taxon>
        <taxon>Pseudomonadati</taxon>
        <taxon>Pseudomonadota</taxon>
        <taxon>Alphaproteobacteria</taxon>
        <taxon>Sphingomonadales</taxon>
        <taxon>Sphingomonadaceae</taxon>
        <taxon>Rhizorhabdus</taxon>
    </lineage>
</organism>
<dbReference type="EMBL" id="CP059319">
    <property type="protein sequence ID" value="QTH19634.1"/>
    <property type="molecule type" value="Genomic_DNA"/>
</dbReference>
<keyword evidence="1" id="KW-1133">Transmembrane helix</keyword>
<reference evidence="2" key="1">
    <citation type="submission" date="2020-07" db="EMBL/GenBank/DDBJ databases">
        <authorList>
            <person name="Camacho E."/>
        </authorList>
    </citation>
    <scope>NUCLEOTIDE SEQUENCE</scope>
    <source>
        <strain evidence="2">MPO218</strain>
    </source>
</reference>
<evidence type="ECO:0000313" key="2">
    <source>
        <dbReference type="EMBL" id="QTH19634.1"/>
    </source>
</evidence>
<proteinExistence type="predicted"/>
<dbReference type="RefSeq" id="WP_208631616.1">
    <property type="nucleotide sequence ID" value="NZ_CP059319.1"/>
</dbReference>
<accession>A0A975HDD9</accession>
<keyword evidence="1" id="KW-0472">Membrane</keyword>
<dbReference type="Proteomes" id="UP000664914">
    <property type="component" value="Chromosome"/>
</dbReference>